<keyword evidence="3 6" id="KW-0812">Transmembrane</keyword>
<feature type="transmembrane region" description="Helical" evidence="6">
    <location>
        <begin position="198"/>
        <end position="220"/>
    </location>
</feature>
<gene>
    <name evidence="8" type="ORF">TCARB_0902</name>
</gene>
<protein>
    <recommendedName>
        <fullName evidence="7">Major facilitator superfamily (MFS) profile domain-containing protein</fullName>
    </recommendedName>
</protein>
<feature type="transmembrane region" description="Helical" evidence="6">
    <location>
        <begin position="67"/>
        <end position="85"/>
    </location>
</feature>
<dbReference type="InterPro" id="IPR036259">
    <property type="entry name" value="MFS_trans_sf"/>
</dbReference>
<accession>A0A3G1A5A7</accession>
<feature type="transmembrane region" description="Helical" evidence="6">
    <location>
        <begin position="156"/>
        <end position="178"/>
    </location>
</feature>
<evidence type="ECO:0000259" key="7">
    <source>
        <dbReference type="PROSITE" id="PS50850"/>
    </source>
</evidence>
<dbReference type="PANTHER" id="PTHR43124:SF3">
    <property type="entry name" value="CHLORAMPHENICOL EFFLUX PUMP RV0191"/>
    <property type="match status" value="1"/>
</dbReference>
<dbReference type="InterPro" id="IPR020846">
    <property type="entry name" value="MFS_dom"/>
</dbReference>
<comment type="subcellular location">
    <subcellularLocation>
        <location evidence="1">Cell membrane</location>
        <topology evidence="1">Multi-pass membrane protein</topology>
    </subcellularLocation>
</comment>
<dbReference type="PROSITE" id="PS50850">
    <property type="entry name" value="MFS"/>
    <property type="match status" value="1"/>
</dbReference>
<dbReference type="EMBL" id="CP007493">
    <property type="protein sequence ID" value="AJB41952.1"/>
    <property type="molecule type" value="Genomic_DNA"/>
</dbReference>
<evidence type="ECO:0000313" key="9">
    <source>
        <dbReference type="Proteomes" id="UP000266720"/>
    </source>
</evidence>
<keyword evidence="5 6" id="KW-0472">Membrane</keyword>
<feature type="transmembrane region" description="Helical" evidence="6">
    <location>
        <begin position="262"/>
        <end position="291"/>
    </location>
</feature>
<keyword evidence="4 6" id="KW-1133">Transmembrane helix</keyword>
<feature type="transmembrane region" description="Helical" evidence="6">
    <location>
        <begin position="126"/>
        <end position="144"/>
    </location>
</feature>
<dbReference type="Proteomes" id="UP000266720">
    <property type="component" value="Chromosome"/>
</dbReference>
<dbReference type="GeneID" id="25406326"/>
<reference evidence="9" key="1">
    <citation type="book" date="2010" name="EXTREMOPHILES" publisher="0:0-0">
        <title>Complete genome sequences of ten hyperthermophilic archaea reveal their metabolic capabilities and possible ecological roles.</title>
        <editorList>
            <person name="?"/>
        </editorList>
        <authorList>
            <person name="Ravin N.V."/>
            <person name="Mardanov A.V."/>
            <person name="Bonch-Osmolovskaya E.A."/>
            <person name="Skryabin K.G."/>
        </authorList>
    </citation>
    <scope>NUCLEOTIDE SEQUENCE [LARGE SCALE GENOMIC DNA]</scope>
    <source>
        <strain evidence="9">1505</strain>
    </source>
</reference>
<dbReference type="AlphaFoldDB" id="A0A3G1A5A7"/>
<evidence type="ECO:0000256" key="3">
    <source>
        <dbReference type="ARBA" id="ARBA00022692"/>
    </source>
</evidence>
<dbReference type="RefSeq" id="WP_052886819.1">
    <property type="nucleotide sequence ID" value="NZ_CP007493.1"/>
</dbReference>
<name>A0A3G1A5A7_9CREN</name>
<evidence type="ECO:0000256" key="6">
    <source>
        <dbReference type="SAM" id="Phobius"/>
    </source>
</evidence>
<evidence type="ECO:0000256" key="5">
    <source>
        <dbReference type="ARBA" id="ARBA00023136"/>
    </source>
</evidence>
<dbReference type="GO" id="GO:0022857">
    <property type="term" value="F:transmembrane transporter activity"/>
    <property type="evidence" value="ECO:0007669"/>
    <property type="project" value="InterPro"/>
</dbReference>
<evidence type="ECO:0000313" key="8">
    <source>
        <dbReference type="EMBL" id="AJB41952.1"/>
    </source>
</evidence>
<feature type="domain" description="Major facilitator superfamily (MFS) profile" evidence="7">
    <location>
        <begin position="3"/>
        <end position="365"/>
    </location>
</feature>
<organism evidence="8 9">
    <name type="scientific">Thermofilum adornatum 1505</name>
    <dbReference type="NCBI Taxonomy" id="697581"/>
    <lineage>
        <taxon>Archaea</taxon>
        <taxon>Thermoproteota</taxon>
        <taxon>Thermoprotei</taxon>
        <taxon>Thermofilales</taxon>
        <taxon>Thermofilaceae</taxon>
        <taxon>Thermofilum</taxon>
    </lineage>
</organism>
<dbReference type="STRING" id="697581.TCARB_0902"/>
<dbReference type="KEGG" id="tcb:TCARB_0902"/>
<feature type="transmembrane region" description="Helical" evidence="6">
    <location>
        <begin position="91"/>
        <end position="114"/>
    </location>
</feature>
<dbReference type="SUPFAM" id="SSF103473">
    <property type="entry name" value="MFS general substrate transporter"/>
    <property type="match status" value="1"/>
</dbReference>
<dbReference type="InterPro" id="IPR050189">
    <property type="entry name" value="MFS_Efflux_Transporters"/>
</dbReference>
<dbReference type="InterPro" id="IPR011701">
    <property type="entry name" value="MFS"/>
</dbReference>
<dbReference type="GO" id="GO:0005886">
    <property type="term" value="C:plasma membrane"/>
    <property type="evidence" value="ECO:0007669"/>
    <property type="project" value="UniProtKB-SubCell"/>
</dbReference>
<dbReference type="Pfam" id="PF07690">
    <property type="entry name" value="MFS_1"/>
    <property type="match status" value="1"/>
</dbReference>
<feature type="transmembrane region" description="Helical" evidence="6">
    <location>
        <begin position="232"/>
        <end position="250"/>
    </location>
</feature>
<feature type="transmembrane region" description="Helical" evidence="6">
    <location>
        <begin position="7"/>
        <end position="28"/>
    </location>
</feature>
<sequence length="365" mass="39086">MNGKMILYLSSFIFMLGVGSVVGTIPALAESIGLGQHTGLIISAWGFTYLLCNIPGGAIVDRFGFKRIVPLAMLLNVFPGLLFLVGRSIGLLVLGRIIEGILEAFIWSGIIGEVSRSSGERRIVDIGRLFIATSLGFTIGPFIASLLQKLAVALPFLFYMLASVFGGGLLLLTGDNYLRQPSPGPRREVLRFKFSPELFLALTVGLVESALPALSVPIAFEVGLSATDSGLLLTLYYFSGFIGLYTLKYASREVEGSLYPYVALFLGLVLFFSLGGFLELIGVFALGVINATLISRAQSLVTRTYEGNESLGSGTVNFSWSLGYSLGGLIVEAISAPASARIAMILALGLLLYLVGKNLNWEKLN</sequence>
<evidence type="ECO:0000256" key="4">
    <source>
        <dbReference type="ARBA" id="ARBA00022989"/>
    </source>
</evidence>
<keyword evidence="2" id="KW-1003">Cell membrane</keyword>
<feature type="transmembrane region" description="Helical" evidence="6">
    <location>
        <begin position="338"/>
        <end position="356"/>
    </location>
</feature>
<evidence type="ECO:0000256" key="1">
    <source>
        <dbReference type="ARBA" id="ARBA00004651"/>
    </source>
</evidence>
<proteinExistence type="predicted"/>
<dbReference type="Gene3D" id="1.20.1250.20">
    <property type="entry name" value="MFS general substrate transporter like domains"/>
    <property type="match status" value="2"/>
</dbReference>
<feature type="transmembrane region" description="Helical" evidence="6">
    <location>
        <begin position="40"/>
        <end position="60"/>
    </location>
</feature>
<dbReference type="PANTHER" id="PTHR43124">
    <property type="entry name" value="PURINE EFFLUX PUMP PBUE"/>
    <property type="match status" value="1"/>
</dbReference>
<evidence type="ECO:0000256" key="2">
    <source>
        <dbReference type="ARBA" id="ARBA00022475"/>
    </source>
</evidence>